<dbReference type="InterPro" id="IPR051043">
    <property type="entry name" value="Sulfatase_Mod_Factor_Kinase"/>
</dbReference>
<organism evidence="2 3">
    <name type="scientific">Chitinophaga eiseniae</name>
    <dbReference type="NCBI Taxonomy" id="634771"/>
    <lineage>
        <taxon>Bacteria</taxon>
        <taxon>Pseudomonadati</taxon>
        <taxon>Bacteroidota</taxon>
        <taxon>Chitinophagia</taxon>
        <taxon>Chitinophagales</taxon>
        <taxon>Chitinophagaceae</taxon>
        <taxon>Chitinophaga</taxon>
    </lineage>
</organism>
<dbReference type="InterPro" id="IPR005532">
    <property type="entry name" value="SUMF_dom"/>
</dbReference>
<keyword evidence="2" id="KW-0449">Lipoprotein</keyword>
<proteinExistence type="predicted"/>
<dbReference type="STRING" id="634771.SAMN04488128_102899"/>
<keyword evidence="3" id="KW-1185">Reference proteome</keyword>
<dbReference type="Proteomes" id="UP000190367">
    <property type="component" value="Unassembled WGS sequence"/>
</dbReference>
<gene>
    <name evidence="2" type="ORF">SAMN04488128_102899</name>
</gene>
<dbReference type="EMBL" id="FUWZ01000002">
    <property type="protein sequence ID" value="SKA11710.1"/>
    <property type="molecule type" value="Genomic_DNA"/>
</dbReference>
<evidence type="ECO:0000313" key="2">
    <source>
        <dbReference type="EMBL" id="SKA11710.1"/>
    </source>
</evidence>
<name>A0A1T4R6M1_9BACT</name>
<dbReference type="SUPFAM" id="SSF56436">
    <property type="entry name" value="C-type lectin-like"/>
    <property type="match status" value="1"/>
</dbReference>
<dbReference type="PANTHER" id="PTHR23150:SF19">
    <property type="entry name" value="FORMYLGLYCINE-GENERATING ENZYME"/>
    <property type="match status" value="1"/>
</dbReference>
<dbReference type="AlphaFoldDB" id="A0A1T4R6M1"/>
<sequence length="447" mass="51838">MCSLAFRQKAPGWLIEKHILMKATLMKLNYLRGLLAILLVSLLASCGGSKGPKNAQGQLIGVSPRPKYTPPVPYGMVYVPAGTFHMGPSDEDVNYAYTARNKSISISGFYMDATEITNNEYRQFVQWVQDSIAHILLGHVKQDDGHDIIDWKQKINWKDKATVEKLDAMIYTEADRLYGRKDVDVGKLVYHQETFNWDKAKLRENFGKPRSTFIVKKDVPIYPDTLCWIRDFSYAYNEPMTRMYFWHPAFDNYPVVGVNWHQATAFCEWRSKFWEDYRNSKKLFTEDKFQLPSEAQWEYAARGGREQTPYPWGGYYIRNKKGCLLANFKPGRGNYPEDGGFYTVRADAYWPNDYGLYCMAGNVAEWTADIFYENAYSFTSDMNPYLRMDVPDDAPLKMKRKAIRGGSWKDVGYFLQTGTRTYEYQDSAKSYVGFRCTIALSRRAKHR</sequence>
<dbReference type="GO" id="GO:0120147">
    <property type="term" value="F:formylglycine-generating oxidase activity"/>
    <property type="evidence" value="ECO:0007669"/>
    <property type="project" value="TreeGrafter"/>
</dbReference>
<reference evidence="3" key="1">
    <citation type="submission" date="2017-02" db="EMBL/GenBank/DDBJ databases">
        <authorList>
            <person name="Varghese N."/>
            <person name="Submissions S."/>
        </authorList>
    </citation>
    <scope>NUCLEOTIDE SEQUENCE [LARGE SCALE GENOMIC DNA]</scope>
    <source>
        <strain evidence="3">DSM 22224</strain>
    </source>
</reference>
<dbReference type="InterPro" id="IPR042095">
    <property type="entry name" value="SUMF_sf"/>
</dbReference>
<dbReference type="PANTHER" id="PTHR23150">
    <property type="entry name" value="SULFATASE MODIFYING FACTOR 1, 2"/>
    <property type="match status" value="1"/>
</dbReference>
<accession>A0A1T4R6M1</accession>
<protein>
    <submittedName>
        <fullName evidence="2">Gliding motility-associated lipoprotein GldK/gliding motility-associated lipoprotein GldK,TIGR03529</fullName>
    </submittedName>
</protein>
<evidence type="ECO:0000313" key="3">
    <source>
        <dbReference type="Proteomes" id="UP000190367"/>
    </source>
</evidence>
<dbReference type="InterPro" id="IPR016187">
    <property type="entry name" value="CTDL_fold"/>
</dbReference>
<dbReference type="Pfam" id="PF03781">
    <property type="entry name" value="FGE-sulfatase"/>
    <property type="match status" value="1"/>
</dbReference>
<feature type="domain" description="Sulfatase-modifying factor enzyme-like" evidence="1">
    <location>
        <begin position="75"/>
        <end position="436"/>
    </location>
</feature>
<dbReference type="Gene3D" id="3.90.1580.10">
    <property type="entry name" value="paralog of FGE (formylglycine-generating enzyme)"/>
    <property type="match status" value="1"/>
</dbReference>
<evidence type="ECO:0000259" key="1">
    <source>
        <dbReference type="Pfam" id="PF03781"/>
    </source>
</evidence>